<keyword evidence="1" id="KW-0805">Transcription regulation</keyword>
<evidence type="ECO:0000313" key="6">
    <source>
        <dbReference type="Proteomes" id="UP001596484"/>
    </source>
</evidence>
<keyword evidence="6" id="KW-1185">Reference proteome</keyword>
<dbReference type="InterPro" id="IPR035418">
    <property type="entry name" value="AraC-bd_2"/>
</dbReference>
<keyword evidence="3" id="KW-0804">Transcription</keyword>
<dbReference type="Gene3D" id="1.10.10.60">
    <property type="entry name" value="Homeodomain-like"/>
    <property type="match status" value="1"/>
</dbReference>
<protein>
    <submittedName>
        <fullName evidence="5">AraC family transcriptional regulator</fullName>
    </submittedName>
</protein>
<dbReference type="PRINTS" id="PR00032">
    <property type="entry name" value="HTHARAC"/>
</dbReference>
<reference evidence="6" key="1">
    <citation type="journal article" date="2019" name="Int. J. Syst. Evol. Microbiol.">
        <title>The Global Catalogue of Microorganisms (GCM) 10K type strain sequencing project: providing services to taxonomists for standard genome sequencing and annotation.</title>
        <authorList>
            <consortium name="The Broad Institute Genomics Platform"/>
            <consortium name="The Broad Institute Genome Sequencing Center for Infectious Disease"/>
            <person name="Wu L."/>
            <person name="Ma J."/>
        </authorList>
    </citation>
    <scope>NUCLEOTIDE SEQUENCE [LARGE SCALE GENOMIC DNA]</scope>
    <source>
        <strain evidence="6">ICMP 19430</strain>
    </source>
</reference>
<dbReference type="EMBL" id="JBHTCS010000012">
    <property type="protein sequence ID" value="MFC7448361.1"/>
    <property type="molecule type" value="Genomic_DNA"/>
</dbReference>
<dbReference type="InterPro" id="IPR009057">
    <property type="entry name" value="Homeodomain-like_sf"/>
</dbReference>
<accession>A0ABW2RX12</accession>
<dbReference type="PANTHER" id="PTHR46796:SF6">
    <property type="entry name" value="ARAC SUBFAMILY"/>
    <property type="match status" value="1"/>
</dbReference>
<dbReference type="PANTHER" id="PTHR46796">
    <property type="entry name" value="HTH-TYPE TRANSCRIPTIONAL ACTIVATOR RHAS-RELATED"/>
    <property type="match status" value="1"/>
</dbReference>
<evidence type="ECO:0000256" key="2">
    <source>
        <dbReference type="ARBA" id="ARBA00023125"/>
    </source>
</evidence>
<dbReference type="Pfam" id="PF14525">
    <property type="entry name" value="AraC_binding_2"/>
    <property type="match status" value="1"/>
</dbReference>
<gene>
    <name evidence="5" type="ORF">ACFQS9_10720</name>
</gene>
<feature type="domain" description="HTH araC/xylS-type" evidence="4">
    <location>
        <begin position="206"/>
        <end position="307"/>
    </location>
</feature>
<keyword evidence="2" id="KW-0238">DNA-binding</keyword>
<dbReference type="InterPro" id="IPR020449">
    <property type="entry name" value="Tscrpt_reg_AraC-type_HTH"/>
</dbReference>
<evidence type="ECO:0000256" key="3">
    <source>
        <dbReference type="ARBA" id="ARBA00023163"/>
    </source>
</evidence>
<dbReference type="Pfam" id="PF12833">
    <property type="entry name" value="HTH_18"/>
    <property type="match status" value="1"/>
</dbReference>
<dbReference type="PROSITE" id="PS00041">
    <property type="entry name" value="HTH_ARAC_FAMILY_1"/>
    <property type="match status" value="1"/>
</dbReference>
<comment type="caution">
    <text evidence="5">The sequence shown here is derived from an EMBL/GenBank/DDBJ whole genome shotgun (WGS) entry which is preliminary data.</text>
</comment>
<proteinExistence type="predicted"/>
<dbReference type="InterPro" id="IPR018062">
    <property type="entry name" value="HTH_AraC-typ_CS"/>
</dbReference>
<dbReference type="SUPFAM" id="SSF46689">
    <property type="entry name" value="Homeodomain-like"/>
    <property type="match status" value="1"/>
</dbReference>
<dbReference type="InterPro" id="IPR050204">
    <property type="entry name" value="AraC_XylS_family_regulators"/>
</dbReference>
<dbReference type="SMART" id="SM00342">
    <property type="entry name" value="HTH_ARAC"/>
    <property type="match status" value="1"/>
</dbReference>
<dbReference type="InterPro" id="IPR018060">
    <property type="entry name" value="HTH_AraC"/>
</dbReference>
<evidence type="ECO:0000313" key="5">
    <source>
        <dbReference type="EMBL" id="MFC7448361.1"/>
    </source>
</evidence>
<dbReference type="RefSeq" id="WP_378404342.1">
    <property type="nucleotide sequence ID" value="NZ_JBHTCS010000012.1"/>
</dbReference>
<sequence length="313" mass="33838">MPVVSDRIESAEDPAELWRVTLSDEFGGLLPAPAPDEALTGRIRGISLGEVEAFSISGTPQSMRRTSRAARRQPAEALKVCMMTRGRAVLVQGERDVVVERGQLVVYDVERPYELHFDSPWACAVMTFPRAALGLSPDDVTRTMQRPYEVRSGPGALLRGFVSSAVDEAAALADSTTALLGDAGLDLARAVLTPRGGRTTSSTIRERALRHVRLHIADPDLSVVSIAAALHMSPRTLQRQFEESGDTVRAVIRGVRLRGARRDLGDPRLADRTIAAVAARWGFTDAPAFTRAFRSEYGVSPSQARAGVTQVVA</sequence>
<dbReference type="PROSITE" id="PS01124">
    <property type="entry name" value="HTH_ARAC_FAMILY_2"/>
    <property type="match status" value="1"/>
</dbReference>
<evidence type="ECO:0000259" key="4">
    <source>
        <dbReference type="PROSITE" id="PS01124"/>
    </source>
</evidence>
<name>A0ABW2RX12_9NOCA</name>
<evidence type="ECO:0000256" key="1">
    <source>
        <dbReference type="ARBA" id="ARBA00023015"/>
    </source>
</evidence>
<dbReference type="Proteomes" id="UP001596484">
    <property type="component" value="Unassembled WGS sequence"/>
</dbReference>
<organism evidence="5 6">
    <name type="scientific">Rhodococcus daqingensis</name>
    <dbReference type="NCBI Taxonomy" id="2479363"/>
    <lineage>
        <taxon>Bacteria</taxon>
        <taxon>Bacillati</taxon>
        <taxon>Actinomycetota</taxon>
        <taxon>Actinomycetes</taxon>
        <taxon>Mycobacteriales</taxon>
        <taxon>Nocardiaceae</taxon>
        <taxon>Rhodococcus</taxon>
    </lineage>
</organism>